<evidence type="ECO:0000256" key="4">
    <source>
        <dbReference type="ARBA" id="ARBA00022840"/>
    </source>
</evidence>
<dbReference type="InterPro" id="IPR008271">
    <property type="entry name" value="Ser/Thr_kinase_AS"/>
</dbReference>
<dbReference type="HOGENOM" id="CLU_028595_0_0_7"/>
<dbReference type="CDD" id="cd14014">
    <property type="entry name" value="STKc_PknB_like"/>
    <property type="match status" value="1"/>
</dbReference>
<feature type="domain" description="Protein kinase" evidence="6">
    <location>
        <begin position="19"/>
        <end position="287"/>
    </location>
</feature>
<dbReference type="PANTHER" id="PTHR43289">
    <property type="entry name" value="MITOGEN-ACTIVATED PROTEIN KINASE KINASE KINASE 20-RELATED"/>
    <property type="match status" value="1"/>
</dbReference>
<dbReference type="AlphaFoldDB" id="L7U6D9"/>
<evidence type="ECO:0000313" key="8">
    <source>
        <dbReference type="Proteomes" id="UP000011131"/>
    </source>
</evidence>
<name>L7U6D9_MYXSD</name>
<dbReference type="PROSITE" id="PS00107">
    <property type="entry name" value="PROTEIN_KINASE_ATP"/>
    <property type="match status" value="1"/>
</dbReference>
<keyword evidence="1" id="KW-0808">Transferase</keyword>
<keyword evidence="3 7" id="KW-0418">Kinase</keyword>
<sequence>MRDDGPPAVLCPGDVVVGYRVGEQLGRGGFGTVYRASCEGQPAALKLLHLPRAPGRVEREVSILLRLRHPNVVGIRAFGYWPLASPEFAVIAMEYVEGRQLDVWAREENPSARQVLLAVLGVARALAATHEAGVVHRDVKEANVMVRASDGLAVLVDYGVGDYEGAPGVTLSILPPGTPEYRPPEAWLFLEEHAGVRGARYVPGPSDDLWALGVVLYRLLTARVPFEAEDDQAFINAVISGTPVSPRTANERVPQALSEVCLRLLEKEAQARFPDARAVCAALEAVVASADAEWEVPLCDAYGPATATTEGPVDPMVRWVNDPLHRPRRGRRPEQVVEVADDAAPLDGAALAADVSPARPVEVSARTRWRKGWMALGLGLLGVATASVLLWGGGRRDEGRPVHEEVALAAKKPQAARAAAPTGPEAIPAAVARSATNSEVTATVTTTKSDTPSTWAPARKSTKGARTALATTALCGALACTGPQVRSPPEPEPCPEGSVEGMKKLGMSIGDYNDGTLLLDEPSRFLMVTEGPARITLGAQGATLTGRFIVGDRLYGRLTRARMGKGSVPVCFEVLDSSGNRGLEISGGGGDSGKVRVFSAFLVKAVSEFE</sequence>
<dbReference type="InterPro" id="IPR011009">
    <property type="entry name" value="Kinase-like_dom_sf"/>
</dbReference>
<feature type="binding site" evidence="5">
    <location>
        <position position="46"/>
    </location>
    <ligand>
        <name>ATP</name>
        <dbReference type="ChEBI" id="CHEBI:30616"/>
    </ligand>
</feature>
<dbReference type="PROSITE" id="PS50011">
    <property type="entry name" value="PROTEIN_KINASE_DOM"/>
    <property type="match status" value="1"/>
</dbReference>
<dbReference type="GO" id="GO:0005524">
    <property type="term" value="F:ATP binding"/>
    <property type="evidence" value="ECO:0007669"/>
    <property type="project" value="UniProtKB-UniRule"/>
</dbReference>
<dbReference type="PANTHER" id="PTHR43289:SF6">
    <property type="entry name" value="SERINE_THREONINE-PROTEIN KINASE NEKL-3"/>
    <property type="match status" value="1"/>
</dbReference>
<dbReference type="RefSeq" id="WP_015347424.1">
    <property type="nucleotide sequence ID" value="NC_020126.1"/>
</dbReference>
<dbReference type="GO" id="GO:0004674">
    <property type="term" value="F:protein serine/threonine kinase activity"/>
    <property type="evidence" value="ECO:0007669"/>
    <property type="project" value="UniProtKB-KW"/>
</dbReference>
<evidence type="ECO:0000256" key="5">
    <source>
        <dbReference type="PROSITE-ProRule" id="PRU10141"/>
    </source>
</evidence>
<dbReference type="Proteomes" id="UP000011131">
    <property type="component" value="Chromosome"/>
</dbReference>
<reference evidence="7 8" key="1">
    <citation type="journal article" date="2013" name="Genome Announc.">
        <title>Complete genome sequence of Myxococcus stipitatus strain DSM 14675, a fruiting myxobacterium.</title>
        <authorList>
            <person name="Huntley S."/>
            <person name="Kneip S."/>
            <person name="Treuner-Lange A."/>
            <person name="Sogaard-Andersen L."/>
        </authorList>
    </citation>
    <scope>NUCLEOTIDE SEQUENCE [LARGE SCALE GENOMIC DNA]</scope>
    <source>
        <strain evidence="8">DSM 14675 / JCM 12634 / Mx s8</strain>
    </source>
</reference>
<dbReference type="SMART" id="SM00220">
    <property type="entry name" value="S_TKc"/>
    <property type="match status" value="1"/>
</dbReference>
<dbReference type="KEGG" id="msd:MYSTI_01830"/>
<evidence type="ECO:0000256" key="3">
    <source>
        <dbReference type="ARBA" id="ARBA00022777"/>
    </source>
</evidence>
<dbReference type="OrthoDB" id="5524425at2"/>
<dbReference type="Gene3D" id="3.30.200.20">
    <property type="entry name" value="Phosphorylase Kinase, domain 1"/>
    <property type="match status" value="1"/>
</dbReference>
<gene>
    <name evidence="7" type="ordered locus">MYSTI_01830</name>
</gene>
<dbReference type="SUPFAM" id="SSF56112">
    <property type="entry name" value="Protein kinase-like (PK-like)"/>
    <property type="match status" value="1"/>
</dbReference>
<accession>L7U6D9</accession>
<keyword evidence="8" id="KW-1185">Reference proteome</keyword>
<protein>
    <submittedName>
        <fullName evidence="7">Serine/threonine protein kinase</fullName>
    </submittedName>
</protein>
<dbReference type="InterPro" id="IPR017441">
    <property type="entry name" value="Protein_kinase_ATP_BS"/>
</dbReference>
<dbReference type="Gene3D" id="1.10.510.10">
    <property type="entry name" value="Transferase(Phosphotransferase) domain 1"/>
    <property type="match status" value="1"/>
</dbReference>
<dbReference type="Pfam" id="PF00069">
    <property type="entry name" value="Pkinase"/>
    <property type="match status" value="1"/>
</dbReference>
<dbReference type="eggNOG" id="COG0515">
    <property type="taxonomic scope" value="Bacteria"/>
</dbReference>
<evidence type="ECO:0000256" key="2">
    <source>
        <dbReference type="ARBA" id="ARBA00022741"/>
    </source>
</evidence>
<proteinExistence type="predicted"/>
<dbReference type="InterPro" id="IPR000719">
    <property type="entry name" value="Prot_kinase_dom"/>
</dbReference>
<keyword evidence="4 5" id="KW-0067">ATP-binding</keyword>
<evidence type="ECO:0000256" key="1">
    <source>
        <dbReference type="ARBA" id="ARBA00022679"/>
    </source>
</evidence>
<evidence type="ECO:0000313" key="7">
    <source>
        <dbReference type="EMBL" id="AGC43162.1"/>
    </source>
</evidence>
<dbReference type="STRING" id="1278073.MYSTI_01830"/>
<evidence type="ECO:0000259" key="6">
    <source>
        <dbReference type="PROSITE" id="PS50011"/>
    </source>
</evidence>
<keyword evidence="2 5" id="KW-0547">Nucleotide-binding</keyword>
<dbReference type="EMBL" id="CP004025">
    <property type="protein sequence ID" value="AGC43162.1"/>
    <property type="molecule type" value="Genomic_DNA"/>
</dbReference>
<keyword evidence="7" id="KW-0723">Serine/threonine-protein kinase</keyword>
<dbReference type="PROSITE" id="PS00108">
    <property type="entry name" value="PROTEIN_KINASE_ST"/>
    <property type="match status" value="1"/>
</dbReference>
<organism evidence="7 8">
    <name type="scientific">Myxococcus stipitatus (strain DSM 14675 / JCM 12634 / Mx s8)</name>
    <dbReference type="NCBI Taxonomy" id="1278073"/>
    <lineage>
        <taxon>Bacteria</taxon>
        <taxon>Pseudomonadati</taxon>
        <taxon>Myxococcota</taxon>
        <taxon>Myxococcia</taxon>
        <taxon>Myxococcales</taxon>
        <taxon>Cystobacterineae</taxon>
        <taxon>Myxococcaceae</taxon>
        <taxon>Myxococcus</taxon>
    </lineage>
</organism>
<dbReference type="PATRIC" id="fig|1278073.3.peg.1879"/>